<evidence type="ECO:0000256" key="4">
    <source>
        <dbReference type="ARBA" id="ARBA00023128"/>
    </source>
</evidence>
<dbReference type="AlphaFoldDB" id="H8X4I1"/>
<dbReference type="OrthoDB" id="20734at2759"/>
<gene>
    <name evidence="5" type="ORF">CORT_0D00750</name>
</gene>
<proteinExistence type="inferred from homology"/>
<dbReference type="PANTHER" id="PTHR28133:SF1">
    <property type="entry name" value="REQUIRED FOR RESPIRATORY GROWTH PROTEIN 7, MITOCHONDRIAL"/>
    <property type="match status" value="1"/>
</dbReference>
<evidence type="ECO:0000313" key="5">
    <source>
        <dbReference type="EMBL" id="CCG22923.1"/>
    </source>
</evidence>
<comment type="similarity">
    <text evidence="2">Belongs to the RRG7 family.</text>
</comment>
<dbReference type="GeneID" id="14539965"/>
<evidence type="ECO:0000256" key="1">
    <source>
        <dbReference type="ARBA" id="ARBA00004173"/>
    </source>
</evidence>
<dbReference type="RefSeq" id="XP_003869060.1">
    <property type="nucleotide sequence ID" value="XM_003869011.1"/>
</dbReference>
<sequence>MRYQLLSRRYSSTPLLEDVGQYLKHCKLKEVNTNSTVFRGTLYEFHVKHLLETKLHAKNMIRCGGSNDNGIDIIGQWDLSSFYLKSLTMNSMGQKFHNSSLLNHLPGSSSKRPISLSNDIQLVVQCKNTKKKLGAADVRQLSGILEYHKFHKKKTFMMMVSPHPLTTQGISQLNKSSYPMINLVVSPLRNKIDSYDYDNWEGGGLLSAYLNLTSTKVLNGLKMEQQLLQLTT</sequence>
<dbReference type="PANTHER" id="PTHR28133">
    <property type="entry name" value="REQUIRED FOR RESPIRATORY GROWTH PROTEIN 7, MITOCHONDRIAL"/>
    <property type="match status" value="1"/>
</dbReference>
<dbReference type="InterPro" id="IPR018828">
    <property type="entry name" value="RRG7"/>
</dbReference>
<protein>
    <recommendedName>
        <fullName evidence="3">Required for respiratory growth protein 7, mitochondrial</fullName>
    </recommendedName>
</protein>
<keyword evidence="6" id="KW-1185">Reference proteome</keyword>
<comment type="subcellular location">
    <subcellularLocation>
        <location evidence="1">Mitochondrion</location>
    </subcellularLocation>
</comment>
<evidence type="ECO:0000256" key="2">
    <source>
        <dbReference type="ARBA" id="ARBA00009554"/>
    </source>
</evidence>
<dbReference type="eggNOG" id="ENOG502RZ1Q">
    <property type="taxonomic scope" value="Eukaryota"/>
</dbReference>
<evidence type="ECO:0000313" key="6">
    <source>
        <dbReference type="Proteomes" id="UP000005018"/>
    </source>
</evidence>
<dbReference type="EMBL" id="HE681722">
    <property type="protein sequence ID" value="CCG22923.1"/>
    <property type="molecule type" value="Genomic_DNA"/>
</dbReference>
<dbReference type="GO" id="GO:0005739">
    <property type="term" value="C:mitochondrion"/>
    <property type="evidence" value="ECO:0007669"/>
    <property type="project" value="UniProtKB-SubCell"/>
</dbReference>
<evidence type="ECO:0000256" key="3">
    <source>
        <dbReference type="ARBA" id="ARBA00014638"/>
    </source>
</evidence>
<dbReference type="HOGENOM" id="CLU_085105_0_0_1"/>
<dbReference type="KEGG" id="cot:CORT_0D00750"/>
<reference evidence="5 6" key="1">
    <citation type="journal article" date="2012" name="PLoS ONE">
        <title>Sequence and analysis of the genome of the pathogenic yeast Candida orthopsilosis.</title>
        <authorList>
            <person name="Riccombeni A."/>
            <person name="Vidanes G."/>
            <person name="Proux-Wera E."/>
            <person name="Wolfe K.H."/>
            <person name="Butler G."/>
        </authorList>
    </citation>
    <scope>NUCLEOTIDE SEQUENCE [LARGE SCALE GENOMIC DNA]</scope>
    <source>
        <strain evidence="5 6">Co 90-125</strain>
    </source>
</reference>
<dbReference type="Pfam" id="PF10356">
    <property type="entry name" value="RRG7"/>
    <property type="match status" value="1"/>
</dbReference>
<organism evidence="5 6">
    <name type="scientific">Candida orthopsilosis (strain 90-125)</name>
    <name type="common">Yeast</name>
    <dbReference type="NCBI Taxonomy" id="1136231"/>
    <lineage>
        <taxon>Eukaryota</taxon>
        <taxon>Fungi</taxon>
        <taxon>Dikarya</taxon>
        <taxon>Ascomycota</taxon>
        <taxon>Saccharomycotina</taxon>
        <taxon>Pichiomycetes</taxon>
        <taxon>Debaryomycetaceae</taxon>
        <taxon>Candida/Lodderomyces clade</taxon>
        <taxon>Candida</taxon>
    </lineage>
</organism>
<name>H8X4I1_CANO9</name>
<dbReference type="Proteomes" id="UP000005018">
    <property type="component" value="Chromosome 4"/>
</dbReference>
<keyword evidence="4" id="KW-0496">Mitochondrion</keyword>
<accession>H8X4I1</accession>